<dbReference type="GO" id="GO:0007064">
    <property type="term" value="P:mitotic sister chromatid cohesion"/>
    <property type="evidence" value="ECO:0007669"/>
    <property type="project" value="TreeGrafter"/>
</dbReference>
<dbReference type="Gene3D" id="1.10.10.580">
    <property type="entry name" value="Structural maintenance of chromosome 1. Chain E"/>
    <property type="match status" value="1"/>
</dbReference>
<sequence length="730" mass="79061">MFYSHEILTSRKYGVATVWLVATLGAKSNTKKVSKKAILDVDVRKACKTICEPEAPMALRLQSNLLYGVSKVYNQQWEYLLMDAQSTQNMVRTLFRVVRNNELDPSAGKTHPDQLILMDDPAFAIDMPAPLLDFDFSNMNLKPKGDSQRSSQSMLSIRGRIGSVASRASSVLDLHIPSSNGGSYQLPLLDPFSQSSAQKPFVSGPGIFNDEEDMIFQDDDLFGFDADGQLRDIPASEREARHAASPNPQRRLGSDPAASRRVRQEHEDALAGMSGRARQDVHADFGMPSYGDGDSPTYPGAEPFPVMTGGLGGSDRPLHLSDEDRVFDASENSSVSAKAPLKKKTKKAKTIKFDSSSTLTNSAINQWQKSYAENMAGSTSTRVKHQATIQAKKNAFHYVYGSGISGVGEGVGSSKVASPLAMFSGAALLAKIIRMPASSPQLKKRSARATPNDGEIPNKRVREDEVARGDEDEDMVFNMDDDQYPRSQEHSIEVGRDAGSALADHPPSAMPWNISSSLHSHHRGQSSSIQGRTGILGSQIGSVKGHRLTSPLIGRGSALPGELDHFSQMVNENEDMVMYGRSDDGLGLGVSSEGYDFIPGGVISSSQNGAGADDFEVFGAAAGVDTQTAGSSQWMKDVMDRESNNFFEYVKNTIDEKSGDELGSEYVAESPGKTVTFEELFATTSNSRIVAAQAFYHVLSLATKGRVWVEQDVDEGSLEPFGEIRIGVVA</sequence>
<dbReference type="InterPro" id="IPR006909">
    <property type="entry name" value="Rad21/Rec8_C_eu"/>
</dbReference>
<comment type="similarity">
    <text evidence="2">Belongs to the rad21 family.</text>
</comment>
<feature type="domain" description="Rad21/Rec8-like protein C-terminal eukaryotic" evidence="5">
    <location>
        <begin position="684"/>
        <end position="726"/>
    </location>
</feature>
<dbReference type="Pfam" id="PF04824">
    <property type="entry name" value="Rad21_Rec8"/>
    <property type="match status" value="1"/>
</dbReference>
<evidence type="ECO:0000259" key="5">
    <source>
        <dbReference type="Pfam" id="PF04824"/>
    </source>
</evidence>
<dbReference type="STRING" id="503106.A0A218ZII6"/>
<dbReference type="GO" id="GO:0003682">
    <property type="term" value="F:chromatin binding"/>
    <property type="evidence" value="ECO:0007669"/>
    <property type="project" value="TreeGrafter"/>
</dbReference>
<dbReference type="OrthoDB" id="5427633at2759"/>
<comment type="subcellular location">
    <subcellularLocation>
        <location evidence="1">Nucleus</location>
    </subcellularLocation>
</comment>
<dbReference type="InterPro" id="IPR006910">
    <property type="entry name" value="Rad21_Rec8_N"/>
</dbReference>
<keyword evidence="8" id="KW-1185">Reference proteome</keyword>
<evidence type="ECO:0000313" key="8">
    <source>
        <dbReference type="Proteomes" id="UP000242519"/>
    </source>
</evidence>
<dbReference type="InParanoid" id="A0A218ZII6"/>
<proteinExistence type="inferred from homology"/>
<dbReference type="Pfam" id="PF04825">
    <property type="entry name" value="Rad21_Rec8_N"/>
    <property type="match status" value="1"/>
</dbReference>
<evidence type="ECO:0000256" key="4">
    <source>
        <dbReference type="SAM" id="MobiDB-lite"/>
    </source>
</evidence>
<feature type="region of interest" description="Disordered" evidence="4">
    <location>
        <begin position="440"/>
        <end position="471"/>
    </location>
</feature>
<evidence type="ECO:0000313" key="7">
    <source>
        <dbReference type="EMBL" id="OWP07036.1"/>
    </source>
</evidence>
<dbReference type="InterPro" id="IPR039781">
    <property type="entry name" value="Rad21/Rec8-like"/>
</dbReference>
<accession>A0A218ZII6</accession>
<dbReference type="CDD" id="cd21789">
    <property type="entry name" value="Rad21_Rec8_M_SpRec8p-like"/>
    <property type="match status" value="1"/>
</dbReference>
<dbReference type="InterPro" id="IPR023093">
    <property type="entry name" value="ScpA-like_C"/>
</dbReference>
<feature type="region of interest" description="Disordered" evidence="4">
    <location>
        <begin position="237"/>
        <end position="276"/>
    </location>
</feature>
<dbReference type="GO" id="GO:0005634">
    <property type="term" value="C:nucleus"/>
    <property type="evidence" value="ECO:0007669"/>
    <property type="project" value="UniProtKB-SubCell"/>
</dbReference>
<evidence type="ECO:0000256" key="2">
    <source>
        <dbReference type="ARBA" id="ARBA00009870"/>
    </source>
</evidence>
<dbReference type="EMBL" id="MZNU01000022">
    <property type="protein sequence ID" value="OWP07036.1"/>
    <property type="molecule type" value="Genomic_DNA"/>
</dbReference>
<dbReference type="PANTHER" id="PTHR12585">
    <property type="entry name" value="SCC1 / RAD21 FAMILY MEMBER"/>
    <property type="match status" value="1"/>
</dbReference>
<dbReference type="GO" id="GO:0030892">
    <property type="term" value="C:mitotic cohesin complex"/>
    <property type="evidence" value="ECO:0007669"/>
    <property type="project" value="TreeGrafter"/>
</dbReference>
<gene>
    <name evidence="7" type="ORF">B2J93_7770</name>
</gene>
<dbReference type="AlphaFoldDB" id="A0A218ZII6"/>
<reference evidence="7 8" key="1">
    <citation type="submission" date="2017-04" db="EMBL/GenBank/DDBJ databases">
        <title>Draft genome sequence of Marssonina coronaria NL1: causal agent of apple blotch.</title>
        <authorList>
            <person name="Cheng Q."/>
        </authorList>
    </citation>
    <scope>NUCLEOTIDE SEQUENCE [LARGE SCALE GENOMIC DNA]</scope>
    <source>
        <strain evidence="7 8">NL1</strain>
    </source>
</reference>
<comment type="caution">
    <text evidence="7">The sequence shown here is derived from an EMBL/GenBank/DDBJ whole genome shotgun (WGS) entry which is preliminary data.</text>
</comment>
<feature type="compositionally biased region" description="Basic and acidic residues" evidence="4">
    <location>
        <begin position="456"/>
        <end position="469"/>
    </location>
</feature>
<dbReference type="SUPFAM" id="SSF46785">
    <property type="entry name" value="Winged helix' DNA-binding domain"/>
    <property type="match status" value="1"/>
</dbReference>
<protein>
    <submittedName>
        <fullName evidence="7">Rad21/Rec8 N terminal domain-containing protein</fullName>
    </submittedName>
</protein>
<keyword evidence="3" id="KW-0539">Nucleus</keyword>
<evidence type="ECO:0000259" key="6">
    <source>
        <dbReference type="Pfam" id="PF04825"/>
    </source>
</evidence>
<dbReference type="InterPro" id="IPR036390">
    <property type="entry name" value="WH_DNA-bd_sf"/>
</dbReference>
<name>A0A218ZII6_9HELO</name>
<dbReference type="PANTHER" id="PTHR12585:SF70">
    <property type="entry name" value="RAD21_REC8 N TERMINAL DOMAIN PROTEIN (AFU_ORTHOLOGUE AFUA_6G02900)"/>
    <property type="match status" value="1"/>
</dbReference>
<feature type="domain" description="Rad21/Rec8-like protein N-terminal" evidence="6">
    <location>
        <begin position="1"/>
        <end position="111"/>
    </location>
</feature>
<evidence type="ECO:0000256" key="1">
    <source>
        <dbReference type="ARBA" id="ARBA00004123"/>
    </source>
</evidence>
<organism evidence="7 8">
    <name type="scientific">Diplocarpon coronariae</name>
    <dbReference type="NCBI Taxonomy" id="2795749"/>
    <lineage>
        <taxon>Eukaryota</taxon>
        <taxon>Fungi</taxon>
        <taxon>Dikarya</taxon>
        <taxon>Ascomycota</taxon>
        <taxon>Pezizomycotina</taxon>
        <taxon>Leotiomycetes</taxon>
        <taxon>Helotiales</taxon>
        <taxon>Drepanopezizaceae</taxon>
        <taxon>Diplocarpon</taxon>
    </lineage>
</organism>
<dbReference type="Proteomes" id="UP000242519">
    <property type="component" value="Unassembled WGS sequence"/>
</dbReference>
<evidence type="ECO:0000256" key="3">
    <source>
        <dbReference type="ARBA" id="ARBA00023242"/>
    </source>
</evidence>